<evidence type="ECO:0000313" key="2">
    <source>
        <dbReference type="Proteomes" id="UP000093053"/>
    </source>
</evidence>
<dbReference type="Gene3D" id="1.25.40.10">
    <property type="entry name" value="Tetratricopeptide repeat domain"/>
    <property type="match status" value="1"/>
</dbReference>
<keyword evidence="2" id="KW-1185">Reference proteome</keyword>
<evidence type="ECO:0000313" key="1">
    <source>
        <dbReference type="EMBL" id="ANZ43155.1"/>
    </source>
</evidence>
<dbReference type="SMART" id="SM00028">
    <property type="entry name" value="TPR"/>
    <property type="match status" value="5"/>
</dbReference>
<dbReference type="InterPro" id="IPR027417">
    <property type="entry name" value="P-loop_NTPase"/>
</dbReference>
<dbReference type="EMBL" id="CP016793">
    <property type="protein sequence ID" value="ANZ43155.1"/>
    <property type="molecule type" value="Genomic_DNA"/>
</dbReference>
<accession>A0A1B2HZN3</accession>
<protein>
    <submittedName>
        <fullName evidence="1">Uncharacterized protein</fullName>
    </submittedName>
</protein>
<dbReference type="Pfam" id="PF13181">
    <property type="entry name" value="TPR_8"/>
    <property type="match status" value="1"/>
</dbReference>
<dbReference type="SUPFAM" id="SSF52540">
    <property type="entry name" value="P-loop containing nucleoside triphosphate hydrolases"/>
    <property type="match status" value="1"/>
</dbReference>
<dbReference type="PANTHER" id="PTHR47691">
    <property type="entry name" value="REGULATOR-RELATED"/>
    <property type="match status" value="1"/>
</dbReference>
<gene>
    <name evidence="1" type="ORF">BBK82_30990</name>
</gene>
<dbReference type="PRINTS" id="PR00364">
    <property type="entry name" value="DISEASERSIST"/>
</dbReference>
<dbReference type="GO" id="GO:0043531">
    <property type="term" value="F:ADP binding"/>
    <property type="evidence" value="ECO:0007669"/>
    <property type="project" value="InterPro"/>
</dbReference>
<dbReference type="PANTHER" id="PTHR47691:SF3">
    <property type="entry name" value="HTH-TYPE TRANSCRIPTIONAL REGULATOR RV0890C-RELATED"/>
    <property type="match status" value="1"/>
</dbReference>
<dbReference type="SUPFAM" id="SSF48452">
    <property type="entry name" value="TPR-like"/>
    <property type="match status" value="2"/>
</dbReference>
<dbReference type="STRING" id="1586287.BBK82_30990"/>
<dbReference type="InterPro" id="IPR011990">
    <property type="entry name" value="TPR-like_helical_dom_sf"/>
</dbReference>
<organism evidence="1 2">
    <name type="scientific">Lentzea guizhouensis</name>
    <dbReference type="NCBI Taxonomy" id="1586287"/>
    <lineage>
        <taxon>Bacteria</taxon>
        <taxon>Bacillati</taxon>
        <taxon>Actinomycetota</taxon>
        <taxon>Actinomycetes</taxon>
        <taxon>Pseudonocardiales</taxon>
        <taxon>Pseudonocardiaceae</taxon>
        <taxon>Lentzea</taxon>
    </lineage>
</organism>
<dbReference type="Gene3D" id="3.40.50.300">
    <property type="entry name" value="P-loop containing nucleotide triphosphate hydrolases"/>
    <property type="match status" value="1"/>
</dbReference>
<dbReference type="InterPro" id="IPR019734">
    <property type="entry name" value="TPR_rpt"/>
</dbReference>
<dbReference type="AlphaFoldDB" id="A0A1B2HZN3"/>
<dbReference type="Pfam" id="PF13424">
    <property type="entry name" value="TPR_12"/>
    <property type="match status" value="1"/>
</dbReference>
<name>A0A1B2HZN3_9PSEU</name>
<sequence>MRQLADALRLSTEERDTLLAAAAGASVVEDAATPVPRQLPAPPGEFVGRHGELAALDKAVGAATAVVAASGGGGIGKTWTVLHWAHRNLAEFPDGQLFVDLRGFDPGGTPVRPATAVRGFLDALGVKPAGVPAGEDAQTALYRTLVADKRMLVVLDNARDAAQVVPLLPGGRGCTVLVTSRDRLAGLVTAHGAVPLALGQLEEHEAWDVLAARLGRDRLAAEPDAVADLLRCCAGLPLALAVVAARAELRAGVLLSTLAAELRDVPTRLEALDAGDPASSVHAALSWTYGALDADQAGTFALLGLAPGAEIGLAAAASLVAAAEPDVITTLRALERVSLVEQCAPRRYRMHDLVRLFAADRARTGFSAELREAALRRLADHYLHTAHAADRLLEPHRHVVELTQPAPGAHPHSPADTAAAMTWFADEHTNVLAAQRIAAAQGRRHAVWQFAWSLNTFQSRRGLAHDRLAVWRAALGAAASLAGPKPLMRVHRLLGYACAALGHHEEAISNLRQSVDLAEQEGDLAEQGRAYMTLARAWEMRGDARRAREHALQALHIFQALERPVWQAEALNSVGWLAACLGEHETARDHCQAAFALYREHHERDGEADASDSLGYIAHQTGHHDEAVGHYQHALALFHDIGHTHTAVDTLERLGHPYAALGQRDQAWNVWSEALAIYRTQQRTTDAQRVQAALDRLDADAES</sequence>
<proteinExistence type="predicted"/>
<dbReference type="KEGG" id="led:BBK82_30990"/>
<dbReference type="Proteomes" id="UP000093053">
    <property type="component" value="Chromosome"/>
</dbReference>
<reference evidence="1 2" key="1">
    <citation type="submission" date="2016-07" db="EMBL/GenBank/DDBJ databases">
        <title>Complete genome sequence of the Lentzea guizhouensis DHS C013.</title>
        <authorList>
            <person name="Cao C."/>
        </authorList>
    </citation>
    <scope>NUCLEOTIDE SEQUENCE [LARGE SCALE GENOMIC DNA]</scope>
    <source>
        <strain evidence="1 2">DHS C013</strain>
    </source>
</reference>